<gene>
    <name evidence="1" type="ORF">HU200_046280</name>
</gene>
<name>A0A835EB73_9POAL</name>
<dbReference type="OrthoDB" id="786477at2759"/>
<protein>
    <submittedName>
        <fullName evidence="1">Uncharacterized protein</fullName>
    </submittedName>
</protein>
<evidence type="ECO:0000313" key="2">
    <source>
        <dbReference type="Proteomes" id="UP000636709"/>
    </source>
</evidence>
<keyword evidence="2" id="KW-1185">Reference proteome</keyword>
<proteinExistence type="predicted"/>
<dbReference type="Gene3D" id="1.20.58.530">
    <property type="match status" value="1"/>
</dbReference>
<evidence type="ECO:0000313" key="1">
    <source>
        <dbReference type="EMBL" id="KAF8677926.1"/>
    </source>
</evidence>
<sequence length="105" mass="11722">MSAVVTLCPETGGIIALLDEAVTLFVPTYSPACFQKSTHETLSQKLYEKFKNHKRFTKPKLSRTAFTINIMLEMFISTATEENTKSSKSSIATRFKGVLEAIRIS</sequence>
<organism evidence="1 2">
    <name type="scientific">Digitaria exilis</name>
    <dbReference type="NCBI Taxonomy" id="1010633"/>
    <lineage>
        <taxon>Eukaryota</taxon>
        <taxon>Viridiplantae</taxon>
        <taxon>Streptophyta</taxon>
        <taxon>Embryophyta</taxon>
        <taxon>Tracheophyta</taxon>
        <taxon>Spermatophyta</taxon>
        <taxon>Magnoliopsida</taxon>
        <taxon>Liliopsida</taxon>
        <taxon>Poales</taxon>
        <taxon>Poaceae</taxon>
        <taxon>PACMAD clade</taxon>
        <taxon>Panicoideae</taxon>
        <taxon>Panicodae</taxon>
        <taxon>Paniceae</taxon>
        <taxon>Anthephorinae</taxon>
        <taxon>Digitaria</taxon>
    </lineage>
</organism>
<dbReference type="AlphaFoldDB" id="A0A835EB73"/>
<dbReference type="Proteomes" id="UP000636709">
    <property type="component" value="Unassembled WGS sequence"/>
</dbReference>
<dbReference type="EMBL" id="JACEFO010002137">
    <property type="protein sequence ID" value="KAF8677926.1"/>
    <property type="molecule type" value="Genomic_DNA"/>
</dbReference>
<accession>A0A835EB73</accession>
<reference evidence="1" key="1">
    <citation type="submission" date="2020-07" db="EMBL/GenBank/DDBJ databases">
        <title>Genome sequence and genetic diversity analysis of an under-domesticated orphan crop, white fonio (Digitaria exilis).</title>
        <authorList>
            <person name="Bennetzen J.L."/>
            <person name="Chen S."/>
            <person name="Ma X."/>
            <person name="Wang X."/>
            <person name="Yssel A.E.J."/>
            <person name="Chaluvadi S.R."/>
            <person name="Johnson M."/>
            <person name="Gangashetty P."/>
            <person name="Hamidou F."/>
            <person name="Sanogo M.D."/>
            <person name="Zwaenepoel A."/>
            <person name="Wallace J."/>
            <person name="Van De Peer Y."/>
            <person name="Van Deynze A."/>
        </authorList>
    </citation>
    <scope>NUCLEOTIDE SEQUENCE</scope>
    <source>
        <tissue evidence="1">Leaves</tissue>
    </source>
</reference>
<comment type="caution">
    <text evidence="1">The sequence shown here is derived from an EMBL/GenBank/DDBJ whole genome shotgun (WGS) entry which is preliminary data.</text>
</comment>